<feature type="domain" description="DUF3502" evidence="3">
    <location>
        <begin position="466"/>
        <end position="533"/>
    </location>
</feature>
<dbReference type="PROSITE" id="PS51257">
    <property type="entry name" value="PROKAR_LIPOPROTEIN"/>
    <property type="match status" value="1"/>
</dbReference>
<evidence type="ECO:0000313" key="4">
    <source>
        <dbReference type="EMBL" id="QGQ98175.1"/>
    </source>
</evidence>
<gene>
    <name evidence="4" type="ORF">EHS13_26455</name>
</gene>
<dbReference type="Pfam" id="PF01547">
    <property type="entry name" value="SBP_bac_1"/>
    <property type="match status" value="1"/>
</dbReference>
<dbReference type="SUPFAM" id="SSF53850">
    <property type="entry name" value="Periplasmic binding protein-like II"/>
    <property type="match status" value="1"/>
</dbReference>
<dbReference type="Pfam" id="PF12010">
    <property type="entry name" value="DUF3502"/>
    <property type="match status" value="1"/>
</dbReference>
<feature type="region of interest" description="Disordered" evidence="1">
    <location>
        <begin position="33"/>
        <end position="63"/>
    </location>
</feature>
<dbReference type="Proteomes" id="UP000426246">
    <property type="component" value="Chromosome"/>
</dbReference>
<dbReference type="RefSeq" id="WP_155703277.1">
    <property type="nucleotide sequence ID" value="NZ_CP034235.1"/>
</dbReference>
<keyword evidence="2" id="KW-0732">Signal</keyword>
<feature type="chain" id="PRO_5038709124" evidence="2">
    <location>
        <begin position="24"/>
        <end position="539"/>
    </location>
</feature>
<organism evidence="4 5">
    <name type="scientific">Paenibacillus psychroresistens</name>
    <dbReference type="NCBI Taxonomy" id="1778678"/>
    <lineage>
        <taxon>Bacteria</taxon>
        <taxon>Bacillati</taxon>
        <taxon>Bacillota</taxon>
        <taxon>Bacilli</taxon>
        <taxon>Bacillales</taxon>
        <taxon>Paenibacillaceae</taxon>
        <taxon>Paenibacillus</taxon>
    </lineage>
</organism>
<dbReference type="OrthoDB" id="1988587at2"/>
<dbReference type="InterPro" id="IPR022627">
    <property type="entry name" value="DUF3502"/>
</dbReference>
<dbReference type="Gene3D" id="3.40.190.10">
    <property type="entry name" value="Periplasmic binding protein-like II"/>
    <property type="match status" value="2"/>
</dbReference>
<proteinExistence type="predicted"/>
<dbReference type="InterPro" id="IPR006059">
    <property type="entry name" value="SBP"/>
</dbReference>
<dbReference type="AlphaFoldDB" id="A0A6B8RRK3"/>
<evidence type="ECO:0000313" key="5">
    <source>
        <dbReference type="Proteomes" id="UP000426246"/>
    </source>
</evidence>
<name>A0A6B8RRK3_9BACL</name>
<feature type="signal peptide" evidence="2">
    <location>
        <begin position="1"/>
        <end position="23"/>
    </location>
</feature>
<dbReference type="InterPro" id="IPR050490">
    <property type="entry name" value="Bact_solute-bd_prot1"/>
</dbReference>
<sequence>MTKSSKKFFNVTMAFTLAITLLAGCSSSKTSEPTAAPDAAATAAPAVDATKAPEATKAPDATDIPKAGLDISKKVELQFYMLGDAPKDLAIIQDKVNEMALKDLNATVKFNYTTWTDWDQKYKLLLSSGQPVDLIFTAEWAQFQQYANKGAFIELNEMLPVAAPKLYSFVPQDMWDAIKINGKIFTMPATFKEYVTTGFVYRDDLREKYNLPVPTSLETFEAYLEGIKKNVPTLTPLGVNSNVRESISDTVKNITDDPVGGPLPYGVGIKYKTPSEVTSYWGSEENLADLKLFKRWADKGFWSKNILNLKDTDLLVNGKAAALIGDNPNRFNDQKLRMTAGHPDWKLAYYPAPYIKGHAEPVHPMHNAFAVPKSSKNPERAIAFYEKLVTDKNYNLLTQYGIEGVNYTVEDGYYKMIGDATSNGFPREAMNSWAWRNPEYMLFDKGFDGVKEIFKKLDEIKQPDIFTGFAEDYSSYQAERAALEQVEKQYMYPLIAGLVPDVEKGLKTFMEKAKAAGLDKVQEEYKKQWLAYLQSAGIK</sequence>
<protein>
    <submittedName>
        <fullName evidence="4">Extracellular solute-binding protein</fullName>
    </submittedName>
</protein>
<dbReference type="PANTHER" id="PTHR43649:SF12">
    <property type="entry name" value="DIACETYLCHITOBIOSE BINDING PROTEIN DASA"/>
    <property type="match status" value="1"/>
</dbReference>
<evidence type="ECO:0000256" key="1">
    <source>
        <dbReference type="SAM" id="MobiDB-lite"/>
    </source>
</evidence>
<evidence type="ECO:0000259" key="3">
    <source>
        <dbReference type="Pfam" id="PF12010"/>
    </source>
</evidence>
<evidence type="ECO:0000256" key="2">
    <source>
        <dbReference type="SAM" id="SignalP"/>
    </source>
</evidence>
<reference evidence="5" key="1">
    <citation type="submission" date="2018-11" db="EMBL/GenBank/DDBJ databases">
        <title>Complete genome sequence of Paenibacillus sp. ML311-T8.</title>
        <authorList>
            <person name="Nam Y.-D."/>
            <person name="Kang J."/>
            <person name="Chung W.-H."/>
            <person name="Park Y.S."/>
        </authorList>
    </citation>
    <scope>NUCLEOTIDE SEQUENCE [LARGE SCALE GENOMIC DNA]</scope>
    <source>
        <strain evidence="5">ML311-T8</strain>
    </source>
</reference>
<feature type="compositionally biased region" description="Low complexity" evidence="1">
    <location>
        <begin position="33"/>
        <end position="55"/>
    </location>
</feature>
<keyword evidence="5" id="KW-1185">Reference proteome</keyword>
<dbReference type="PANTHER" id="PTHR43649">
    <property type="entry name" value="ARABINOSE-BINDING PROTEIN-RELATED"/>
    <property type="match status" value="1"/>
</dbReference>
<accession>A0A6B8RRK3</accession>
<dbReference type="EMBL" id="CP034235">
    <property type="protein sequence ID" value="QGQ98175.1"/>
    <property type="molecule type" value="Genomic_DNA"/>
</dbReference>
<dbReference type="KEGG" id="ppsc:EHS13_26455"/>